<dbReference type="OrthoDB" id="9992303at2"/>
<feature type="transmembrane region" description="Helical" evidence="1">
    <location>
        <begin position="65"/>
        <end position="86"/>
    </location>
</feature>
<keyword evidence="1" id="KW-0812">Transmembrane</keyword>
<keyword evidence="1" id="KW-1133">Transmembrane helix</keyword>
<evidence type="ECO:0000313" key="3">
    <source>
        <dbReference type="Proteomes" id="UP000229897"/>
    </source>
</evidence>
<dbReference type="KEGG" id="mass:CR152_04760"/>
<dbReference type="Proteomes" id="UP000229897">
    <property type="component" value="Chromosome"/>
</dbReference>
<dbReference type="AlphaFoldDB" id="A0A2D2DFY8"/>
<organism evidence="2 3">
    <name type="scientific">Massilia violaceinigra</name>
    <dbReference type="NCBI Taxonomy" id="2045208"/>
    <lineage>
        <taxon>Bacteria</taxon>
        <taxon>Pseudomonadati</taxon>
        <taxon>Pseudomonadota</taxon>
        <taxon>Betaproteobacteria</taxon>
        <taxon>Burkholderiales</taxon>
        <taxon>Oxalobacteraceae</taxon>
        <taxon>Telluria group</taxon>
        <taxon>Massilia</taxon>
    </lineage>
</organism>
<sequence length="95" mass="10154">MIGRIVFVALHLLLVVGLTFACADGASGSSWRRALLILPALASLAPLPFAVLADVKRNAKTARTLLLSVMLSLPVSVILLLLLLVFRRLGNAGWH</sequence>
<evidence type="ECO:0000313" key="2">
    <source>
        <dbReference type="EMBL" id="ATQ73904.1"/>
    </source>
</evidence>
<reference evidence="2" key="1">
    <citation type="submission" date="2017-10" db="EMBL/GenBank/DDBJ databases">
        <title>Massilia psychrophilum sp. nov., a novel purple-pigmented bacterium isolated from Tianshan glacier, Xinjiang Municipality, China.</title>
        <authorList>
            <person name="Wang H."/>
        </authorList>
    </citation>
    <scope>NUCLEOTIDE SEQUENCE [LARGE SCALE GENOMIC DNA]</scope>
    <source>
        <strain evidence="2">B2</strain>
    </source>
</reference>
<keyword evidence="1" id="KW-0472">Membrane</keyword>
<gene>
    <name evidence="2" type="ORF">CR152_04760</name>
</gene>
<name>A0A2D2DFY8_9BURK</name>
<dbReference type="PROSITE" id="PS51257">
    <property type="entry name" value="PROKAR_LIPOPROTEIN"/>
    <property type="match status" value="1"/>
</dbReference>
<keyword evidence="3" id="KW-1185">Reference proteome</keyword>
<protein>
    <submittedName>
        <fullName evidence="2">Uncharacterized protein</fullName>
    </submittedName>
</protein>
<proteinExistence type="predicted"/>
<dbReference type="EMBL" id="CP024608">
    <property type="protein sequence ID" value="ATQ73904.1"/>
    <property type="molecule type" value="Genomic_DNA"/>
</dbReference>
<feature type="transmembrane region" description="Helical" evidence="1">
    <location>
        <begin position="31"/>
        <end position="53"/>
    </location>
</feature>
<dbReference type="RefSeq" id="WP_099873894.1">
    <property type="nucleotide sequence ID" value="NZ_CP024608.1"/>
</dbReference>
<evidence type="ECO:0000256" key="1">
    <source>
        <dbReference type="SAM" id="Phobius"/>
    </source>
</evidence>
<accession>A0A2D2DFY8</accession>